<dbReference type="CDD" id="cd10447">
    <property type="entry name" value="GIY-YIG_unchar_2"/>
    <property type="match status" value="1"/>
</dbReference>
<dbReference type="AlphaFoldDB" id="A0A9X0XFD0"/>
<organism evidence="2 3">
    <name type="scientific">Aquariibacter lacus</name>
    <dbReference type="NCBI Taxonomy" id="2801332"/>
    <lineage>
        <taxon>Bacteria</taxon>
        <taxon>Pseudomonadati</taxon>
        <taxon>Pseudomonadota</taxon>
        <taxon>Betaproteobacteria</taxon>
        <taxon>Burkholderiales</taxon>
        <taxon>Sphaerotilaceae</taxon>
        <taxon>Aquariibacter</taxon>
    </lineage>
</organism>
<dbReference type="RefSeq" id="WP_201825819.1">
    <property type="nucleotide sequence ID" value="NZ_JAERRA010000001.1"/>
</dbReference>
<dbReference type="InterPro" id="IPR025579">
    <property type="entry name" value="DUF4357"/>
</dbReference>
<dbReference type="Pfam" id="PF14267">
    <property type="entry name" value="DUF4357"/>
    <property type="match status" value="1"/>
</dbReference>
<reference evidence="2 3" key="1">
    <citation type="submission" date="2021-01" db="EMBL/GenBank/DDBJ databases">
        <title>Piscinibacter sp. Jin2 Genome sequencing and assembly.</title>
        <authorList>
            <person name="Kim I."/>
        </authorList>
    </citation>
    <scope>NUCLEOTIDE SEQUENCE [LARGE SCALE GENOMIC DNA]</scope>
    <source>
        <strain evidence="2 3">Jin2</strain>
    </source>
</reference>
<dbReference type="EMBL" id="JAERRA010000001">
    <property type="protein sequence ID" value="MBL0720068.1"/>
    <property type="molecule type" value="Genomic_DNA"/>
</dbReference>
<evidence type="ECO:0000313" key="2">
    <source>
        <dbReference type="EMBL" id="MBL0720068.1"/>
    </source>
</evidence>
<evidence type="ECO:0000313" key="3">
    <source>
        <dbReference type="Proteomes" id="UP000643207"/>
    </source>
</evidence>
<comment type="caution">
    <text evidence="2">The sequence shown here is derived from an EMBL/GenBank/DDBJ whole genome shotgun (WGS) entry which is preliminary data.</text>
</comment>
<proteinExistence type="predicted"/>
<evidence type="ECO:0000259" key="1">
    <source>
        <dbReference type="Pfam" id="PF14267"/>
    </source>
</evidence>
<name>A0A9X0XFD0_9BURK</name>
<gene>
    <name evidence="2" type="ORF">JI742_09230</name>
</gene>
<sequence>MATATIKLFLVHGDPKRLRTAELSNWTGKAVSGPRTEFEGVLSRDESENSGIYFLTGADTETGRPAIYIGEAECIRERIKHHNDKDFWNQVTFFVSKDENLTKAHIRYLEGKLLEAAKSAGRAVVTNSQGSGSKLPESDRGEMEVFLEKMNQLLPVLGIDHLVPLAGTTSTDAGTSPLLFCEIKGLKATGLRTAAGFLVKKGSEAVATERPSSEKWPWTRNLRQKLKEEGALAEDKDRLVFLKDVEFASPSAAAAVVHGGHANGLTAWKDANGKNLKELEAVA</sequence>
<feature type="domain" description="DUF4357" evidence="1">
    <location>
        <begin position="223"/>
        <end position="276"/>
    </location>
</feature>
<protein>
    <submittedName>
        <fullName evidence="2">GIY-YIG nuclease family protein</fullName>
    </submittedName>
</protein>
<accession>A0A9X0XFD0</accession>
<keyword evidence="3" id="KW-1185">Reference proteome</keyword>
<dbReference type="Proteomes" id="UP000643207">
    <property type="component" value="Unassembled WGS sequence"/>
</dbReference>